<name>A0A8X6S8G6_TRICX</name>
<comment type="caution">
    <text evidence="2">The sequence shown here is derived from an EMBL/GenBank/DDBJ whole genome shotgun (WGS) entry which is preliminary data.</text>
</comment>
<dbReference type="Proteomes" id="UP000887159">
    <property type="component" value="Unassembled WGS sequence"/>
</dbReference>
<evidence type="ECO:0000313" key="3">
    <source>
        <dbReference type="Proteomes" id="UP000887159"/>
    </source>
</evidence>
<gene>
    <name evidence="2" type="primary">NCL1_18943</name>
    <name evidence="2" type="ORF">TNCV_3502841</name>
</gene>
<keyword evidence="3" id="KW-1185">Reference proteome</keyword>
<evidence type="ECO:0000313" key="2">
    <source>
        <dbReference type="EMBL" id="GFY02403.1"/>
    </source>
</evidence>
<evidence type="ECO:0000256" key="1">
    <source>
        <dbReference type="SAM" id="MobiDB-lite"/>
    </source>
</evidence>
<sequence length="142" mass="16166">MHAKSVVDESPPVDQARIPFQHGDTLNSNRAASPLMRVVKREERWEAHDLPYGVLPQNQLEAVVAEWSRYRIVAGLVTSSSPLPLKTRREEQQCTLNLSRAETSSRWCGVVVRSRGCQLRCRPRHLTMVQNDVVHRQKPSCS</sequence>
<accession>A0A8X6S8G6</accession>
<reference evidence="2" key="1">
    <citation type="submission" date="2020-08" db="EMBL/GenBank/DDBJ databases">
        <title>Multicomponent nature underlies the extraordinary mechanical properties of spider dragline silk.</title>
        <authorList>
            <person name="Kono N."/>
            <person name="Nakamura H."/>
            <person name="Mori M."/>
            <person name="Yoshida Y."/>
            <person name="Ohtoshi R."/>
            <person name="Malay A.D."/>
            <person name="Moran D.A.P."/>
            <person name="Tomita M."/>
            <person name="Numata K."/>
            <person name="Arakawa K."/>
        </authorList>
    </citation>
    <scope>NUCLEOTIDE SEQUENCE</scope>
</reference>
<dbReference type="AlphaFoldDB" id="A0A8X6S8G6"/>
<protein>
    <submittedName>
        <fullName evidence="2">Uncharacterized protein</fullName>
    </submittedName>
</protein>
<proteinExistence type="predicted"/>
<dbReference type="EMBL" id="BMAU01021233">
    <property type="protein sequence ID" value="GFY02403.1"/>
    <property type="molecule type" value="Genomic_DNA"/>
</dbReference>
<feature type="region of interest" description="Disordered" evidence="1">
    <location>
        <begin position="1"/>
        <end position="26"/>
    </location>
</feature>
<organism evidence="2 3">
    <name type="scientific">Trichonephila clavipes</name>
    <name type="common">Golden silk orbweaver</name>
    <name type="synonym">Nephila clavipes</name>
    <dbReference type="NCBI Taxonomy" id="2585209"/>
    <lineage>
        <taxon>Eukaryota</taxon>
        <taxon>Metazoa</taxon>
        <taxon>Ecdysozoa</taxon>
        <taxon>Arthropoda</taxon>
        <taxon>Chelicerata</taxon>
        <taxon>Arachnida</taxon>
        <taxon>Araneae</taxon>
        <taxon>Araneomorphae</taxon>
        <taxon>Entelegynae</taxon>
        <taxon>Araneoidea</taxon>
        <taxon>Nephilidae</taxon>
        <taxon>Trichonephila</taxon>
    </lineage>
</organism>